<dbReference type="EMBL" id="JAWDGP010001078">
    <property type="protein sequence ID" value="KAK3795125.1"/>
    <property type="molecule type" value="Genomic_DNA"/>
</dbReference>
<reference evidence="1" key="1">
    <citation type="journal article" date="2023" name="G3 (Bethesda)">
        <title>A reference genome for the long-term kleptoplast-retaining sea slug Elysia crispata morphotype clarki.</title>
        <authorList>
            <person name="Eastman K.E."/>
            <person name="Pendleton A.L."/>
            <person name="Shaikh M.A."/>
            <person name="Suttiyut T."/>
            <person name="Ogas R."/>
            <person name="Tomko P."/>
            <person name="Gavelis G."/>
            <person name="Widhalm J.R."/>
            <person name="Wisecaver J.H."/>
        </authorList>
    </citation>
    <scope>NUCLEOTIDE SEQUENCE</scope>
    <source>
        <strain evidence="1">ECLA1</strain>
    </source>
</reference>
<protein>
    <submittedName>
        <fullName evidence="1">Uncharacterized protein</fullName>
    </submittedName>
</protein>
<proteinExistence type="predicted"/>
<evidence type="ECO:0000313" key="2">
    <source>
        <dbReference type="Proteomes" id="UP001283361"/>
    </source>
</evidence>
<evidence type="ECO:0000313" key="1">
    <source>
        <dbReference type="EMBL" id="KAK3795125.1"/>
    </source>
</evidence>
<organism evidence="1 2">
    <name type="scientific">Elysia crispata</name>
    <name type="common">lettuce slug</name>
    <dbReference type="NCBI Taxonomy" id="231223"/>
    <lineage>
        <taxon>Eukaryota</taxon>
        <taxon>Metazoa</taxon>
        <taxon>Spiralia</taxon>
        <taxon>Lophotrochozoa</taxon>
        <taxon>Mollusca</taxon>
        <taxon>Gastropoda</taxon>
        <taxon>Heterobranchia</taxon>
        <taxon>Euthyneura</taxon>
        <taxon>Panpulmonata</taxon>
        <taxon>Sacoglossa</taxon>
        <taxon>Placobranchoidea</taxon>
        <taxon>Plakobranchidae</taxon>
        <taxon>Elysia</taxon>
    </lineage>
</organism>
<dbReference type="AlphaFoldDB" id="A0AAE1AW34"/>
<dbReference type="Proteomes" id="UP001283361">
    <property type="component" value="Unassembled WGS sequence"/>
</dbReference>
<keyword evidence="2" id="KW-1185">Reference proteome</keyword>
<gene>
    <name evidence="1" type="ORF">RRG08_028326</name>
</gene>
<name>A0AAE1AW34_9GAST</name>
<sequence>MRYSREGRKKGEGYRLYVLRPHPAGVQEKESNPDHLLARFVHCKHQRSLTSTKQWVSSAPATNASRARNCRSIKARGVWGGRRRRRGRARLWSSHDHAWKTEVTGRLWGSAWDSRSVVREMGREAYLGESRHLCLQHRLSCYAQSTGSGQCIWLGHYVPLSAGEELAFVLRRGGLSAASKQNSFLCETGLD</sequence>
<accession>A0AAE1AW34</accession>
<comment type="caution">
    <text evidence="1">The sequence shown here is derived from an EMBL/GenBank/DDBJ whole genome shotgun (WGS) entry which is preliminary data.</text>
</comment>